<dbReference type="EMBL" id="KI536661">
    <property type="protein sequence ID" value="ESR56537.1"/>
    <property type="molecule type" value="Genomic_DNA"/>
</dbReference>
<dbReference type="KEGG" id="cic:CICLE_v10023022mg"/>
<reference evidence="1 2" key="1">
    <citation type="submission" date="2013-10" db="EMBL/GenBank/DDBJ databases">
        <authorList>
            <consortium name="International Citrus Genome Consortium"/>
            <person name="Jenkins J."/>
            <person name="Schmutz J."/>
            <person name="Prochnik S."/>
            <person name="Rokhsar D."/>
            <person name="Gmitter F."/>
            <person name="Ollitrault P."/>
            <person name="Machado M."/>
            <person name="Talon M."/>
            <person name="Wincker P."/>
            <person name="Jaillon O."/>
            <person name="Morgante M."/>
        </authorList>
    </citation>
    <scope>NUCLEOTIDE SEQUENCE</scope>
    <source>
        <strain evidence="2">cv. Clemenules</strain>
    </source>
</reference>
<protein>
    <submittedName>
        <fullName evidence="1">Uncharacterized protein</fullName>
    </submittedName>
</protein>
<name>V4TSV8_CITCL</name>
<evidence type="ECO:0000313" key="2">
    <source>
        <dbReference type="Proteomes" id="UP000030687"/>
    </source>
</evidence>
<accession>V4TSV8</accession>
<keyword evidence="2" id="KW-1185">Reference proteome</keyword>
<dbReference type="Gramene" id="ESR56537">
    <property type="protein sequence ID" value="ESR56537"/>
    <property type="gene ID" value="CICLE_v10023022mg"/>
</dbReference>
<dbReference type="AlphaFoldDB" id="V4TSV8"/>
<proteinExistence type="predicted"/>
<organism evidence="1 2">
    <name type="scientific">Citrus clementina</name>
    <name type="common">Clementine</name>
    <name type="synonym">Citrus deliciosa x Citrus sinensis</name>
    <dbReference type="NCBI Taxonomy" id="85681"/>
    <lineage>
        <taxon>Eukaryota</taxon>
        <taxon>Viridiplantae</taxon>
        <taxon>Streptophyta</taxon>
        <taxon>Embryophyta</taxon>
        <taxon>Tracheophyta</taxon>
        <taxon>Spermatophyta</taxon>
        <taxon>Magnoliopsida</taxon>
        <taxon>eudicotyledons</taxon>
        <taxon>Gunneridae</taxon>
        <taxon>Pentapetalae</taxon>
        <taxon>rosids</taxon>
        <taxon>malvids</taxon>
        <taxon>Sapindales</taxon>
        <taxon>Rutaceae</taxon>
        <taxon>Aurantioideae</taxon>
        <taxon>Citrus</taxon>
    </lineage>
</organism>
<dbReference type="Proteomes" id="UP000030687">
    <property type="component" value="Unassembled WGS sequence"/>
</dbReference>
<gene>
    <name evidence="1" type="ORF">CICLE_v10023022mg</name>
</gene>
<sequence>MPKTTGNLKFNKLLTSHNEELTSFLSGNVENPKEFFSIHAILLKNRLQLLIDMHQTDRRDTSNCSIFSAKSCFPQFFSPSVTKSKHLEIGVNPISVISTK</sequence>
<evidence type="ECO:0000313" key="1">
    <source>
        <dbReference type="EMBL" id="ESR56537.1"/>
    </source>
</evidence>
<dbReference type="InParanoid" id="V4TSV8"/>